<dbReference type="SUPFAM" id="SSF51182">
    <property type="entry name" value="RmlC-like cupins"/>
    <property type="match status" value="1"/>
</dbReference>
<dbReference type="InterPro" id="IPR029044">
    <property type="entry name" value="Nucleotide-diphossugar_trans"/>
</dbReference>
<feature type="domain" description="MannoseP isomerase/GMP-like beta-helix" evidence="2">
    <location>
        <begin position="294"/>
        <end position="348"/>
    </location>
</feature>
<name>A0ABY8QI26_9RHOB</name>
<gene>
    <name evidence="3" type="ORF">QF118_01750</name>
</gene>
<dbReference type="PANTHER" id="PTHR46390">
    <property type="entry name" value="MANNOSE-1-PHOSPHATE GUANYLYLTRANSFERASE"/>
    <property type="match status" value="1"/>
</dbReference>
<proteinExistence type="predicted"/>
<feature type="domain" description="Nucleotidyl transferase" evidence="1">
    <location>
        <begin position="6"/>
        <end position="287"/>
    </location>
</feature>
<dbReference type="InterPro" id="IPR011051">
    <property type="entry name" value="RmlC_Cupin_sf"/>
</dbReference>
<evidence type="ECO:0000259" key="2">
    <source>
        <dbReference type="Pfam" id="PF22640"/>
    </source>
</evidence>
<organism evidence="3 4">
    <name type="scientific">Tropicibacter oceani</name>
    <dbReference type="NCBI Taxonomy" id="3058420"/>
    <lineage>
        <taxon>Bacteria</taxon>
        <taxon>Pseudomonadati</taxon>
        <taxon>Pseudomonadota</taxon>
        <taxon>Alphaproteobacteria</taxon>
        <taxon>Rhodobacterales</taxon>
        <taxon>Roseobacteraceae</taxon>
        <taxon>Tropicibacter</taxon>
    </lineage>
</organism>
<dbReference type="InterPro" id="IPR054566">
    <property type="entry name" value="ManC/GMP-like_b-helix"/>
</dbReference>
<dbReference type="PANTHER" id="PTHR46390:SF1">
    <property type="entry name" value="MANNOSE-1-PHOSPHATE GUANYLYLTRANSFERASE"/>
    <property type="match status" value="1"/>
</dbReference>
<evidence type="ECO:0000259" key="1">
    <source>
        <dbReference type="Pfam" id="PF00483"/>
    </source>
</evidence>
<dbReference type="RefSeq" id="WP_282300920.1">
    <property type="nucleotide sequence ID" value="NZ_CP124616.1"/>
</dbReference>
<dbReference type="Pfam" id="PF22640">
    <property type="entry name" value="ManC_GMP_beta-helix"/>
    <property type="match status" value="1"/>
</dbReference>
<dbReference type="InterPro" id="IPR051161">
    <property type="entry name" value="Mannose-6P_isomerase_type2"/>
</dbReference>
<reference evidence="3 4" key="1">
    <citation type="submission" date="2023-05" db="EMBL/GenBank/DDBJ databases">
        <title>YMD87, complete Genome.</title>
        <authorList>
            <person name="Zhang J."/>
            <person name="Xu X."/>
        </authorList>
    </citation>
    <scope>NUCLEOTIDE SEQUENCE [LARGE SCALE GENOMIC DNA]</scope>
    <source>
        <strain evidence="3 4">YMD87</strain>
    </source>
</reference>
<dbReference type="Gene3D" id="3.90.550.10">
    <property type="entry name" value="Spore Coat Polysaccharide Biosynthesis Protein SpsA, Chain A"/>
    <property type="match status" value="1"/>
</dbReference>
<evidence type="ECO:0000313" key="4">
    <source>
        <dbReference type="Proteomes" id="UP001241605"/>
    </source>
</evidence>
<dbReference type="Pfam" id="PF00483">
    <property type="entry name" value="NTP_transferase"/>
    <property type="match status" value="1"/>
</dbReference>
<dbReference type="InterPro" id="IPR005835">
    <property type="entry name" value="NTP_transferase_dom"/>
</dbReference>
<dbReference type="Proteomes" id="UP001241605">
    <property type="component" value="Chromosome"/>
</dbReference>
<protein>
    <submittedName>
        <fullName evidence="3">Sugar phosphate nucleotidyltransferase</fullName>
    </submittedName>
</protein>
<accession>A0ABY8QI26</accession>
<dbReference type="EMBL" id="CP124616">
    <property type="protein sequence ID" value="WGW04289.1"/>
    <property type="molecule type" value="Genomic_DNA"/>
</dbReference>
<dbReference type="SUPFAM" id="SSF53448">
    <property type="entry name" value="Nucleotide-diphospho-sugar transferases"/>
    <property type="match status" value="1"/>
</dbReference>
<evidence type="ECO:0000313" key="3">
    <source>
        <dbReference type="EMBL" id="WGW04289.1"/>
    </source>
</evidence>
<keyword evidence="4" id="KW-1185">Reference proteome</keyword>
<sequence>MTTIYPLIICGGKGTRLWPLSRTQSPKQFQKISGPESSTFFQVAVQRHRGGIYQDPVIVTGVTHRGTVVKQLREIQSGAQIICEPMGRNTGPAVLAAAHAISRKDPDAIFVVVPADHIIEGPLNKTIEACIPAAKAGHIITFGIAPRYAETGFGYITDAGPMEGFDTIRRVGGFVEKPPADKAQALIDSKSAYWASGLSMFSASTIIEEYAKFDPRTAAYVADSVEFGSNTPEALYLNEVDFAEAASEPTEGVVFEKTDRIAMATLDVSWDDVGSWLAMYNISPRDQNGNVLQGDVIALDAMNTMVRADSRLVSIVGLTDIIVIDTPDALLVARMDETQNVKKVVEQLKASHRTETEVHAEAKPAMVPFEKQKELSRLVDSDKFQLGTAEIEVGRTVILDQGARNRQVIVVQGSVHASGPGWSKIATEGGRIYADENGPVRIVNSGDDKAELLFVTLEKLEVGAHPTMSMVSNG</sequence>